<dbReference type="CDD" id="cd16016">
    <property type="entry name" value="AP-SPAP"/>
    <property type="match status" value="1"/>
</dbReference>
<feature type="chain" id="PRO_5022738272" evidence="6">
    <location>
        <begin position="20"/>
        <end position="552"/>
    </location>
</feature>
<keyword evidence="8" id="KW-1185">Reference proteome</keyword>
<keyword evidence="2" id="KW-0479">Metal-binding</keyword>
<evidence type="ECO:0000256" key="2">
    <source>
        <dbReference type="ARBA" id="ARBA00022723"/>
    </source>
</evidence>
<dbReference type="RefSeq" id="WP_147030741.1">
    <property type="nucleotide sequence ID" value="NZ_CP042436.1"/>
</dbReference>
<dbReference type="PANTHER" id="PTHR10151:SF120">
    <property type="entry name" value="BIS(5'-ADENOSYL)-TRIPHOSPHATASE"/>
    <property type="match status" value="1"/>
</dbReference>
<dbReference type="InterPro" id="IPR026263">
    <property type="entry name" value="Alkaline_phosphatase_prok"/>
</dbReference>
<dbReference type="GO" id="GO:0046872">
    <property type="term" value="F:metal ion binding"/>
    <property type="evidence" value="ECO:0007669"/>
    <property type="project" value="UniProtKB-KW"/>
</dbReference>
<dbReference type="PANTHER" id="PTHR10151">
    <property type="entry name" value="ECTONUCLEOTIDE PYROPHOSPHATASE/PHOSPHODIESTERASE"/>
    <property type="match status" value="1"/>
</dbReference>
<evidence type="ECO:0000313" key="7">
    <source>
        <dbReference type="EMBL" id="QEC62164.1"/>
    </source>
</evidence>
<protein>
    <submittedName>
        <fullName evidence="7">Alkaline phosphatase family protein</fullName>
    </submittedName>
</protein>
<evidence type="ECO:0000256" key="6">
    <source>
        <dbReference type="SAM" id="SignalP"/>
    </source>
</evidence>
<evidence type="ECO:0000256" key="1">
    <source>
        <dbReference type="ARBA" id="ARBA00022553"/>
    </source>
</evidence>
<feature type="signal peptide" evidence="6">
    <location>
        <begin position="1"/>
        <end position="19"/>
    </location>
</feature>
<sequence>MARFLLAFLFSFLLLQAVAQSNDNGPVLTQQGIRRPKLVVGIVVDQMRWDYLYRYYSRYQSNGGFKRLLLNGFSCENTIIPYIPTVTACGHTSIYTGSVPAINGITGNEWYDYDLNKQVYCTEDEQVTTVGGKGTAGQMSPHNLLVTTVGDELHLATNFKSKVIGIALKDRAAILPAGHTANGAYWFDEATGNWISSSYYAIGLPKWVDDLNAKKMPDQYFANGWNTLYPLNTYTQSTPDAEPYEYRPFGKDVKGFPYDLKQFVGKNYGMLHVTPYGNSFTFDMARAAVDGEKMGADSVTDMLTISLSTPDYIGHTFGPNSVEAEDDFLRLDKDLGAFLDFLDQKVGKGEYLVFLTADHGGAHVPAFLGQHSIPTGNAIDRGYNDEISELLKAKFHSDKLLIGVFNYQVHFNRLEIKRLGLNKDSVSKVVIDYLAGQTAIYRAFALDKAAETTLNATIKRDATNGYYPSRSGDIQIIFKPQWIENFEHGGTTHGAWGPYDAHIPLLWYGWGIKPGQLSREVYMTDIAPTVASLLHIQMPSGAVGQVIPEISK</sequence>
<dbReference type="AlphaFoldDB" id="A0A5B8UT36"/>
<dbReference type="Pfam" id="PF01663">
    <property type="entry name" value="Phosphodiest"/>
    <property type="match status" value="1"/>
</dbReference>
<feature type="active site" description="Phosphothreonine intermediate" evidence="4">
    <location>
        <position position="87"/>
    </location>
</feature>
<dbReference type="SUPFAM" id="SSF53649">
    <property type="entry name" value="Alkaline phosphatase-like"/>
    <property type="match status" value="1"/>
</dbReference>
<dbReference type="Proteomes" id="UP000321479">
    <property type="component" value="Chromosome"/>
</dbReference>
<keyword evidence="1 4" id="KW-0597">Phosphoprotein</keyword>
<dbReference type="GO" id="GO:0004035">
    <property type="term" value="F:alkaline phosphatase activity"/>
    <property type="evidence" value="ECO:0007669"/>
    <property type="project" value="InterPro"/>
</dbReference>
<dbReference type="PIRSF" id="PIRSF031924">
    <property type="entry name" value="Pi-irrepressible_AP"/>
    <property type="match status" value="1"/>
</dbReference>
<dbReference type="Gene3D" id="3.30.1360.150">
    <property type="match status" value="1"/>
</dbReference>
<evidence type="ECO:0000313" key="8">
    <source>
        <dbReference type="Proteomes" id="UP000321479"/>
    </source>
</evidence>
<feature type="binding site" evidence="5">
    <location>
        <begin position="169"/>
        <end position="171"/>
    </location>
    <ligand>
        <name>substrate</name>
    </ligand>
</feature>
<proteinExistence type="predicted"/>
<evidence type="ECO:0000256" key="5">
    <source>
        <dbReference type="PIRSR" id="PIRSR031924-51"/>
    </source>
</evidence>
<feature type="binding site" evidence="5">
    <location>
        <position position="108"/>
    </location>
    <ligand>
        <name>substrate</name>
    </ligand>
</feature>
<evidence type="ECO:0000256" key="4">
    <source>
        <dbReference type="PIRSR" id="PIRSR031924-50"/>
    </source>
</evidence>
<dbReference type="OrthoDB" id="9766127at2"/>
<dbReference type="InterPro" id="IPR017850">
    <property type="entry name" value="Alkaline_phosphatase_core_sf"/>
</dbReference>
<keyword evidence="3 6" id="KW-0732">Signal</keyword>
<name>A0A5B8UT36_9SPHI</name>
<reference evidence="7 8" key="1">
    <citation type="journal article" date="2017" name="Curr. Microbiol.">
        <title>Mucilaginibacter ginsenosidivorans sp. nov., Isolated from Soil of Ginseng Field.</title>
        <authorList>
            <person name="Kim M.M."/>
            <person name="Siddiqi M.Z."/>
            <person name="Im W.T."/>
        </authorList>
    </citation>
    <scope>NUCLEOTIDE SEQUENCE [LARGE SCALE GENOMIC DNA]</scope>
    <source>
        <strain evidence="7 8">Gsoil 3017</strain>
    </source>
</reference>
<evidence type="ECO:0000256" key="3">
    <source>
        <dbReference type="ARBA" id="ARBA00022729"/>
    </source>
</evidence>
<dbReference type="KEGG" id="mgin:FRZ54_06060"/>
<accession>A0A5B8UT36</accession>
<organism evidence="7 8">
    <name type="scientific">Mucilaginibacter ginsenosidivorans</name>
    <dbReference type="NCBI Taxonomy" id="398053"/>
    <lineage>
        <taxon>Bacteria</taxon>
        <taxon>Pseudomonadati</taxon>
        <taxon>Bacteroidota</taxon>
        <taxon>Sphingobacteriia</taxon>
        <taxon>Sphingobacteriales</taxon>
        <taxon>Sphingobacteriaceae</taxon>
        <taxon>Mucilaginibacter</taxon>
    </lineage>
</organism>
<dbReference type="InterPro" id="IPR002591">
    <property type="entry name" value="Phosphodiest/P_Trfase"/>
</dbReference>
<dbReference type="NCBIfam" id="NF042991">
    <property type="entry name" value="alk_phos_PafA"/>
    <property type="match status" value="1"/>
</dbReference>
<gene>
    <name evidence="7" type="ORF">FRZ54_06060</name>
</gene>
<dbReference type="Gene3D" id="3.40.720.10">
    <property type="entry name" value="Alkaline Phosphatase, subunit A"/>
    <property type="match status" value="1"/>
</dbReference>
<dbReference type="EMBL" id="CP042436">
    <property type="protein sequence ID" value="QEC62164.1"/>
    <property type="molecule type" value="Genomic_DNA"/>
</dbReference>